<proteinExistence type="predicted"/>
<reference evidence="1 2" key="1">
    <citation type="submission" date="2019-06" db="EMBL/GenBank/DDBJ databases">
        <authorList>
            <person name="Li F."/>
        </authorList>
    </citation>
    <scope>NUCLEOTIDE SEQUENCE [LARGE SCALE GENOMIC DNA]</scope>
    <source>
        <strain evidence="1 2">10F1D-1</strain>
    </source>
</reference>
<gene>
    <name evidence="1" type="ORF">FJ657_07625</name>
</gene>
<dbReference type="Proteomes" id="UP000316252">
    <property type="component" value="Unassembled WGS sequence"/>
</dbReference>
<dbReference type="OrthoDB" id="4854145at2"/>
<dbReference type="RefSeq" id="WP_141163094.1">
    <property type="nucleotide sequence ID" value="NZ_VHQG01000002.1"/>
</dbReference>
<evidence type="ECO:0000313" key="2">
    <source>
        <dbReference type="Proteomes" id="UP000316252"/>
    </source>
</evidence>
<name>A0A506XSK5_9MICO</name>
<dbReference type="Pfam" id="PF14390">
    <property type="entry name" value="DUF4420"/>
    <property type="match status" value="1"/>
</dbReference>
<keyword evidence="2" id="KW-1185">Reference proteome</keyword>
<sequence>MIATAIETAMGGVPGRTVGLVDHPHLSMWAQNLGDRPGLLVDVTLPAGVVIEDGRGFDVAPVARNGKSSLLIKPTIPGDPSAAFVGLVEYLYRQTAGVDTPPAAVVALVDSIQEFRRFFGRKSERLSEAEVRGLFSELLLLVELMDAGRSPNTALAAWSGPWGAADFRFADDSAIEVKCVRPSATGVRVSSEYQLEVPSGGMHLFVLPLADADPAATGSARLMDLVGEVSARVAGDPLALRRWFEALDTLGFDTSDVYYEQWSFVPESWVAFEVTDEFPALRVRDLPAGVSGVGYSIALAAAEAFEVDASRAIASGGAK</sequence>
<organism evidence="1 2">
    <name type="scientific">Schumannella soli</name>
    <dbReference type="NCBI Taxonomy" id="2590779"/>
    <lineage>
        <taxon>Bacteria</taxon>
        <taxon>Bacillati</taxon>
        <taxon>Actinomycetota</taxon>
        <taxon>Actinomycetes</taxon>
        <taxon>Micrococcales</taxon>
        <taxon>Microbacteriaceae</taxon>
        <taxon>Schumannella</taxon>
    </lineage>
</organism>
<dbReference type="EMBL" id="VHQG01000002">
    <property type="protein sequence ID" value="TPW75734.1"/>
    <property type="molecule type" value="Genomic_DNA"/>
</dbReference>
<comment type="caution">
    <text evidence="1">The sequence shown here is derived from an EMBL/GenBank/DDBJ whole genome shotgun (WGS) entry which is preliminary data.</text>
</comment>
<protein>
    <submittedName>
        <fullName evidence="1">PD-(D/E)XK motif protein</fullName>
    </submittedName>
</protein>
<evidence type="ECO:0000313" key="1">
    <source>
        <dbReference type="EMBL" id="TPW75734.1"/>
    </source>
</evidence>
<accession>A0A506XSK5</accession>
<dbReference type="AlphaFoldDB" id="A0A506XSK5"/>
<dbReference type="InterPro" id="IPR025534">
    <property type="entry name" value="DUF4420"/>
</dbReference>